<dbReference type="InterPro" id="IPR010987">
    <property type="entry name" value="Glutathione-S-Trfase_C-like"/>
</dbReference>
<dbReference type="Pfam" id="PF02798">
    <property type="entry name" value="GST_N"/>
    <property type="match status" value="1"/>
</dbReference>
<evidence type="ECO:0000256" key="5">
    <source>
        <dbReference type="ARBA" id="ARBA00047960"/>
    </source>
</evidence>
<reference evidence="8 9" key="1">
    <citation type="submission" date="2020-04" db="EMBL/GenBank/DDBJ databases">
        <authorList>
            <person name="Wallbank WR R."/>
            <person name="Pardo Diaz C."/>
            <person name="Kozak K."/>
            <person name="Martin S."/>
            <person name="Jiggins C."/>
            <person name="Moest M."/>
            <person name="Warren A I."/>
            <person name="Byers J.R.P. K."/>
            <person name="Montejo-Kovacevich G."/>
            <person name="Yen C E."/>
        </authorList>
    </citation>
    <scope>NUCLEOTIDE SEQUENCE [LARGE SCALE GENOMIC DNA]</scope>
</reference>
<comment type="similarity">
    <text evidence="4">Belongs to the GST superfamily. Sigma family.</text>
</comment>
<comment type="catalytic activity">
    <reaction evidence="5">
        <text>RX + glutathione = an S-substituted glutathione + a halide anion + H(+)</text>
        <dbReference type="Rhea" id="RHEA:16437"/>
        <dbReference type="ChEBI" id="CHEBI:15378"/>
        <dbReference type="ChEBI" id="CHEBI:16042"/>
        <dbReference type="ChEBI" id="CHEBI:17792"/>
        <dbReference type="ChEBI" id="CHEBI:57925"/>
        <dbReference type="ChEBI" id="CHEBI:90779"/>
        <dbReference type="EC" id="2.5.1.18"/>
    </reaction>
</comment>
<evidence type="ECO:0000313" key="9">
    <source>
        <dbReference type="Proteomes" id="UP000494256"/>
    </source>
</evidence>
<dbReference type="GO" id="GO:0006749">
    <property type="term" value="P:glutathione metabolic process"/>
    <property type="evidence" value="ECO:0007669"/>
    <property type="project" value="TreeGrafter"/>
</dbReference>
<dbReference type="PROSITE" id="PS50405">
    <property type="entry name" value="GST_CTER"/>
    <property type="match status" value="1"/>
</dbReference>
<dbReference type="SFLD" id="SFLDS00019">
    <property type="entry name" value="Glutathione_Transferase_(cytos"/>
    <property type="match status" value="1"/>
</dbReference>
<dbReference type="EMBL" id="CADEBD010000294">
    <property type="protein sequence ID" value="CAB3234381.1"/>
    <property type="molecule type" value="Genomic_DNA"/>
</dbReference>
<evidence type="ECO:0000259" key="7">
    <source>
        <dbReference type="PROSITE" id="PS50405"/>
    </source>
</evidence>
<name>A0A8S0ZLN2_ARCPL</name>
<comment type="subunit">
    <text evidence="1">Homodimer.</text>
</comment>
<dbReference type="Gene3D" id="1.20.1050.10">
    <property type="match status" value="1"/>
</dbReference>
<dbReference type="SUPFAM" id="SSF47616">
    <property type="entry name" value="GST C-terminal domain-like"/>
    <property type="match status" value="1"/>
</dbReference>
<dbReference type="Gene3D" id="3.40.30.10">
    <property type="entry name" value="Glutaredoxin"/>
    <property type="match status" value="1"/>
</dbReference>
<accession>A0A8S0ZLN2</accession>
<dbReference type="CDD" id="cd03192">
    <property type="entry name" value="GST_C_Sigma_like"/>
    <property type="match status" value="1"/>
</dbReference>
<dbReference type="OrthoDB" id="1844152at2759"/>
<proteinExistence type="inferred from homology"/>
<evidence type="ECO:0000256" key="3">
    <source>
        <dbReference type="ARBA" id="ARBA00022679"/>
    </source>
</evidence>
<dbReference type="CDD" id="cd03039">
    <property type="entry name" value="GST_N_Sigma_like"/>
    <property type="match status" value="1"/>
</dbReference>
<dbReference type="AlphaFoldDB" id="A0A8S0ZLN2"/>
<dbReference type="Pfam" id="PF14497">
    <property type="entry name" value="GST_C_3"/>
    <property type="match status" value="1"/>
</dbReference>
<dbReference type="InterPro" id="IPR004045">
    <property type="entry name" value="Glutathione_S-Trfase_N"/>
</dbReference>
<dbReference type="FunFam" id="1.20.1050.10:FF:000030">
    <property type="entry name" value="Glutathione S-transferase S1"/>
    <property type="match status" value="1"/>
</dbReference>
<organism evidence="8 9">
    <name type="scientific">Arctia plantaginis</name>
    <name type="common">Wood tiger moth</name>
    <name type="synonym">Phalaena plantaginis</name>
    <dbReference type="NCBI Taxonomy" id="874455"/>
    <lineage>
        <taxon>Eukaryota</taxon>
        <taxon>Metazoa</taxon>
        <taxon>Ecdysozoa</taxon>
        <taxon>Arthropoda</taxon>
        <taxon>Hexapoda</taxon>
        <taxon>Insecta</taxon>
        <taxon>Pterygota</taxon>
        <taxon>Neoptera</taxon>
        <taxon>Endopterygota</taxon>
        <taxon>Lepidoptera</taxon>
        <taxon>Glossata</taxon>
        <taxon>Ditrysia</taxon>
        <taxon>Noctuoidea</taxon>
        <taxon>Erebidae</taxon>
        <taxon>Arctiinae</taxon>
        <taxon>Arctia</taxon>
    </lineage>
</organism>
<protein>
    <recommendedName>
        <fullName evidence="2">glutathione transferase</fullName>
        <ecNumber evidence="2">2.5.1.18</ecNumber>
    </recommendedName>
</protein>
<evidence type="ECO:0000313" key="8">
    <source>
        <dbReference type="EMBL" id="CAB3234381.1"/>
    </source>
</evidence>
<dbReference type="Proteomes" id="UP000494256">
    <property type="component" value="Unassembled WGS sequence"/>
</dbReference>
<dbReference type="EC" id="2.5.1.18" evidence="2"/>
<dbReference type="GO" id="GO:0004364">
    <property type="term" value="F:glutathione transferase activity"/>
    <property type="evidence" value="ECO:0007669"/>
    <property type="project" value="UniProtKB-EC"/>
</dbReference>
<evidence type="ECO:0000259" key="6">
    <source>
        <dbReference type="PROSITE" id="PS50404"/>
    </source>
</evidence>
<evidence type="ECO:0000256" key="2">
    <source>
        <dbReference type="ARBA" id="ARBA00012452"/>
    </source>
</evidence>
<dbReference type="SUPFAM" id="SSF52833">
    <property type="entry name" value="Thioredoxin-like"/>
    <property type="match status" value="1"/>
</dbReference>
<dbReference type="PROSITE" id="PS50404">
    <property type="entry name" value="GST_NTER"/>
    <property type="match status" value="1"/>
</dbReference>
<comment type="caution">
    <text evidence="8">The sequence shown here is derived from an EMBL/GenBank/DDBJ whole genome shotgun (WGS) entry which is preliminary data.</text>
</comment>
<feature type="domain" description="GST C-terminal" evidence="7">
    <location>
        <begin position="81"/>
        <end position="204"/>
    </location>
</feature>
<dbReference type="PANTHER" id="PTHR11571:SF224">
    <property type="entry name" value="HEMATOPOIETIC PROSTAGLANDIN D SYNTHASE"/>
    <property type="match status" value="1"/>
</dbReference>
<dbReference type="PANTHER" id="PTHR11571">
    <property type="entry name" value="GLUTATHIONE S-TRANSFERASE"/>
    <property type="match status" value="1"/>
</dbReference>
<feature type="domain" description="GST N-terminal" evidence="6">
    <location>
        <begin position="2"/>
        <end position="79"/>
    </location>
</feature>
<dbReference type="InterPro" id="IPR036282">
    <property type="entry name" value="Glutathione-S-Trfase_C_sf"/>
</dbReference>
<evidence type="ECO:0000256" key="1">
    <source>
        <dbReference type="ARBA" id="ARBA00011738"/>
    </source>
</evidence>
<dbReference type="SFLD" id="SFLDG01205">
    <property type="entry name" value="AMPS.1"/>
    <property type="match status" value="1"/>
</dbReference>
<sequence>MPKFVYHYFKSKALGEAPRLLFAYGGQEFEDVRYTDETYPAYKPNTLFGSVPVLFIDGKQYAQSLAISRYLGKKYGLVGANDEENLEIDQNVDFVNDIRAKAALVHYEPDEAVKEKKHEDYFKNVYPDLLAKLNALIEKNNGYLAVGKLTWGDFVLAGMIDYLKFMMRMPGLEEKYPALKKVRANVYSIPKVKAYADAAPYSAH</sequence>
<evidence type="ECO:0000256" key="4">
    <source>
        <dbReference type="ARBA" id="ARBA00038317"/>
    </source>
</evidence>
<dbReference type="InterPro" id="IPR050213">
    <property type="entry name" value="GST_superfamily"/>
</dbReference>
<keyword evidence="3" id="KW-0808">Transferase</keyword>
<dbReference type="InterPro" id="IPR036249">
    <property type="entry name" value="Thioredoxin-like_sf"/>
</dbReference>
<dbReference type="InterPro" id="IPR040079">
    <property type="entry name" value="Glutathione_S-Trfase"/>
</dbReference>
<dbReference type="SFLD" id="SFLDG00363">
    <property type="entry name" value="AMPS_(cytGST):_Alpha-__Mu-__Pi"/>
    <property type="match status" value="1"/>
</dbReference>
<dbReference type="InterPro" id="IPR004046">
    <property type="entry name" value="GST_C"/>
</dbReference>
<gene>
    <name evidence="8" type="ORF">APLA_LOCUS6592</name>
</gene>